<dbReference type="AlphaFoldDB" id="F2UH65"/>
<sequence>MLVCSVLVLPHTPHVTEQYLCAFLLLLLVAVFLDFTLSPQPAPTNKQDTKPAKHRNQHTCLSVCIFDRVSTSSLLFACLRLDLPTRLSSHSGSRPGSLLPIYVCL</sequence>
<evidence type="ECO:0000256" key="1">
    <source>
        <dbReference type="SAM" id="Phobius"/>
    </source>
</evidence>
<evidence type="ECO:0000313" key="3">
    <source>
        <dbReference type="Proteomes" id="UP000007799"/>
    </source>
</evidence>
<reference evidence="2" key="1">
    <citation type="submission" date="2009-08" db="EMBL/GenBank/DDBJ databases">
        <title>Annotation of Salpingoeca rosetta.</title>
        <authorList>
            <consortium name="The Broad Institute Genome Sequencing Platform"/>
            <person name="Russ C."/>
            <person name="Cuomo C."/>
            <person name="Burger G."/>
            <person name="Gray M.W."/>
            <person name="Holland P.W.H."/>
            <person name="King N."/>
            <person name="Lang F.B.F."/>
            <person name="Roger A.J."/>
            <person name="Ruiz-Trillo I."/>
            <person name="Young S.K."/>
            <person name="Zeng Q."/>
            <person name="Gargeya S."/>
            <person name="Alvarado L."/>
            <person name="Berlin A."/>
            <person name="Chapman S.B."/>
            <person name="Chen Z."/>
            <person name="Freedman E."/>
            <person name="Gellesch M."/>
            <person name="Goldberg J."/>
            <person name="Griggs A."/>
            <person name="Gujja S."/>
            <person name="Heilman E."/>
            <person name="Heiman D."/>
            <person name="Howarth C."/>
            <person name="Mehta T."/>
            <person name="Neiman D."/>
            <person name="Pearson M."/>
            <person name="Roberts A."/>
            <person name="Saif S."/>
            <person name="Shea T."/>
            <person name="Shenoy N."/>
            <person name="Sisk P."/>
            <person name="Stolte C."/>
            <person name="Sykes S."/>
            <person name="White J."/>
            <person name="Yandava C."/>
            <person name="Haas B."/>
            <person name="Nusbaum C."/>
            <person name="Birren B."/>
        </authorList>
    </citation>
    <scope>NUCLEOTIDE SEQUENCE [LARGE SCALE GENOMIC DNA]</scope>
    <source>
        <strain evidence="2">ATCC 50818</strain>
    </source>
</reference>
<dbReference type="RefSeq" id="XP_004991379.1">
    <property type="nucleotide sequence ID" value="XM_004991322.1"/>
</dbReference>
<protein>
    <submittedName>
        <fullName evidence="2">Uncharacterized protein</fullName>
    </submittedName>
</protein>
<keyword evidence="3" id="KW-1185">Reference proteome</keyword>
<keyword evidence="1" id="KW-0472">Membrane</keyword>
<gene>
    <name evidence="2" type="ORF">PTSG_12610</name>
</gene>
<dbReference type="EMBL" id="GL832974">
    <property type="protein sequence ID" value="EGD76464.1"/>
    <property type="molecule type" value="Genomic_DNA"/>
</dbReference>
<feature type="transmembrane region" description="Helical" evidence="1">
    <location>
        <begin position="17"/>
        <end position="37"/>
    </location>
</feature>
<dbReference type="KEGG" id="sre:PTSG_12610"/>
<dbReference type="GeneID" id="16071940"/>
<evidence type="ECO:0000313" key="2">
    <source>
        <dbReference type="EMBL" id="EGD76464.1"/>
    </source>
</evidence>
<dbReference type="Proteomes" id="UP000007799">
    <property type="component" value="Unassembled WGS sequence"/>
</dbReference>
<name>F2UH65_SALR5</name>
<proteinExistence type="predicted"/>
<accession>F2UH65</accession>
<keyword evidence="1" id="KW-0812">Transmembrane</keyword>
<keyword evidence="1" id="KW-1133">Transmembrane helix</keyword>
<organism evidence="3">
    <name type="scientific">Salpingoeca rosetta (strain ATCC 50818 / BSB-021)</name>
    <dbReference type="NCBI Taxonomy" id="946362"/>
    <lineage>
        <taxon>Eukaryota</taxon>
        <taxon>Choanoflagellata</taxon>
        <taxon>Craspedida</taxon>
        <taxon>Salpingoecidae</taxon>
        <taxon>Salpingoeca</taxon>
    </lineage>
</organism>
<dbReference type="InParanoid" id="F2UH65"/>